<reference evidence="1 2" key="1">
    <citation type="submission" date="2016-07" db="EMBL/GenBank/DDBJ databases">
        <title>Draft Genome Sequence of Methylobrevis pamukkalensis PK2.</title>
        <authorList>
            <person name="Vasilenko O.V."/>
            <person name="Doronina N.V."/>
            <person name="Shmareva M.N."/>
            <person name="Tarlachkov S.V."/>
            <person name="Mustakhimov I."/>
            <person name="Trotsenko Y.A."/>
        </authorList>
    </citation>
    <scope>NUCLEOTIDE SEQUENCE [LARGE SCALE GENOMIC DNA]</scope>
    <source>
        <strain evidence="1 2">PK2</strain>
    </source>
</reference>
<sequence length="163" mass="16794">MSTTDTVLAALHAALVATFTAAGLGPVHRDRAVPASLFEPAEGGEIYANLADGDGRVTEVLIGAGDAGGNIYEIEHLAEVDFAVADVDTDRRIANFDAGLIAIHDAAKALAAAVADDEHPLHAVLGDADVAEVLRSNTVFDGAPQVKAATVKVSLNIQSNRPF</sequence>
<dbReference type="EMBL" id="MCRJ01000058">
    <property type="protein sequence ID" value="ODN70217.1"/>
    <property type="molecule type" value="Genomic_DNA"/>
</dbReference>
<dbReference type="RefSeq" id="WP_069307093.1">
    <property type="nucleotide sequence ID" value="NZ_MCRJ01000058.1"/>
</dbReference>
<proteinExistence type="predicted"/>
<organism evidence="1 2">
    <name type="scientific">Methylobrevis pamukkalensis</name>
    <dbReference type="NCBI Taxonomy" id="1439726"/>
    <lineage>
        <taxon>Bacteria</taxon>
        <taxon>Pseudomonadati</taxon>
        <taxon>Pseudomonadota</taxon>
        <taxon>Alphaproteobacteria</taxon>
        <taxon>Hyphomicrobiales</taxon>
        <taxon>Pleomorphomonadaceae</taxon>
        <taxon>Methylobrevis</taxon>
    </lineage>
</organism>
<protein>
    <submittedName>
        <fullName evidence="1">Uncharacterized protein</fullName>
    </submittedName>
</protein>
<gene>
    <name evidence="1" type="ORF">A6302_02491</name>
</gene>
<dbReference type="OrthoDB" id="9879903at2"/>
<evidence type="ECO:0000313" key="1">
    <source>
        <dbReference type="EMBL" id="ODN70217.1"/>
    </source>
</evidence>
<name>A0A1E3H1N1_9HYPH</name>
<accession>A0A1E3H1N1</accession>
<evidence type="ECO:0000313" key="2">
    <source>
        <dbReference type="Proteomes" id="UP000094622"/>
    </source>
</evidence>
<keyword evidence="2" id="KW-1185">Reference proteome</keyword>
<dbReference type="Proteomes" id="UP000094622">
    <property type="component" value="Unassembled WGS sequence"/>
</dbReference>
<comment type="caution">
    <text evidence="1">The sequence shown here is derived from an EMBL/GenBank/DDBJ whole genome shotgun (WGS) entry which is preliminary data.</text>
</comment>
<dbReference type="AlphaFoldDB" id="A0A1E3H1N1"/>